<dbReference type="InterPro" id="IPR001173">
    <property type="entry name" value="Glyco_trans_2-like"/>
</dbReference>
<evidence type="ECO:0000259" key="1">
    <source>
        <dbReference type="Pfam" id="PF00535"/>
    </source>
</evidence>
<accession>A0A939T4N3</accession>
<dbReference type="SUPFAM" id="SSF53448">
    <property type="entry name" value="Nucleotide-diphospho-sugar transferases"/>
    <property type="match status" value="1"/>
</dbReference>
<organism evidence="3 4">
    <name type="scientific">Actinomadura barringtoniae</name>
    <dbReference type="NCBI Taxonomy" id="1427535"/>
    <lineage>
        <taxon>Bacteria</taxon>
        <taxon>Bacillati</taxon>
        <taxon>Actinomycetota</taxon>
        <taxon>Actinomycetes</taxon>
        <taxon>Streptosporangiales</taxon>
        <taxon>Thermomonosporaceae</taxon>
        <taxon>Actinomadura</taxon>
    </lineage>
</organism>
<dbReference type="GO" id="GO:0016758">
    <property type="term" value="F:hexosyltransferase activity"/>
    <property type="evidence" value="ECO:0007669"/>
    <property type="project" value="UniProtKB-ARBA"/>
</dbReference>
<evidence type="ECO:0000313" key="3">
    <source>
        <dbReference type="EMBL" id="MBO2448464.1"/>
    </source>
</evidence>
<dbReference type="RefSeq" id="WP_208256093.1">
    <property type="nucleotide sequence ID" value="NZ_JAGEOJ010000005.1"/>
</dbReference>
<dbReference type="PANTHER" id="PTHR22916">
    <property type="entry name" value="GLYCOSYLTRANSFERASE"/>
    <property type="match status" value="1"/>
</dbReference>
<dbReference type="Pfam" id="PF22181">
    <property type="entry name" value="TarS_linker"/>
    <property type="match status" value="1"/>
</dbReference>
<name>A0A939T4N3_9ACTN</name>
<dbReference type="Proteomes" id="UP000669179">
    <property type="component" value="Unassembled WGS sequence"/>
</dbReference>
<dbReference type="EMBL" id="JAGEOJ010000005">
    <property type="protein sequence ID" value="MBO2448464.1"/>
    <property type="molecule type" value="Genomic_DNA"/>
</dbReference>
<evidence type="ECO:0000259" key="2">
    <source>
        <dbReference type="Pfam" id="PF22181"/>
    </source>
</evidence>
<dbReference type="AlphaFoldDB" id="A0A939T4N3"/>
<dbReference type="Gene3D" id="3.90.550.10">
    <property type="entry name" value="Spore Coat Polysaccharide Biosynthesis Protein SpsA, Chain A"/>
    <property type="match status" value="1"/>
</dbReference>
<dbReference type="Pfam" id="PF00535">
    <property type="entry name" value="Glycos_transf_2"/>
    <property type="match status" value="1"/>
</dbReference>
<protein>
    <submittedName>
        <fullName evidence="3">Glycosyltransferase</fullName>
    </submittedName>
</protein>
<gene>
    <name evidence="3" type="ORF">J4573_15285</name>
</gene>
<proteinExistence type="predicted"/>
<reference evidence="3" key="1">
    <citation type="submission" date="2021-03" db="EMBL/GenBank/DDBJ databases">
        <authorList>
            <person name="Kanchanasin P."/>
            <person name="Saeng-In P."/>
            <person name="Phongsopitanun W."/>
            <person name="Yuki M."/>
            <person name="Kudo T."/>
            <person name="Ohkuma M."/>
            <person name="Tanasupawat S."/>
        </authorList>
    </citation>
    <scope>NUCLEOTIDE SEQUENCE</scope>
    <source>
        <strain evidence="3">GKU 128</strain>
    </source>
</reference>
<comment type="caution">
    <text evidence="3">The sequence shown here is derived from an EMBL/GenBank/DDBJ whole genome shotgun (WGS) entry which is preliminary data.</text>
</comment>
<dbReference type="PANTHER" id="PTHR22916:SF3">
    <property type="entry name" value="UDP-GLCNAC:BETAGAL BETA-1,3-N-ACETYLGLUCOSAMINYLTRANSFERASE-LIKE PROTEIN 1"/>
    <property type="match status" value="1"/>
</dbReference>
<feature type="domain" description="Glycosyltransferase 2-like" evidence="1">
    <location>
        <begin position="7"/>
        <end position="166"/>
    </location>
</feature>
<dbReference type="CDD" id="cd00761">
    <property type="entry name" value="Glyco_tranf_GTA_type"/>
    <property type="match status" value="1"/>
</dbReference>
<evidence type="ECO:0000313" key="4">
    <source>
        <dbReference type="Proteomes" id="UP000669179"/>
    </source>
</evidence>
<dbReference type="InterPro" id="IPR029044">
    <property type="entry name" value="Nucleotide-diphossugar_trans"/>
</dbReference>
<feature type="domain" description="TarS/TarP linker" evidence="2">
    <location>
        <begin position="225"/>
        <end position="320"/>
    </location>
</feature>
<sequence>MGAPKVSVILPVHNCRESVVRAIGSVVDQTLAAELIEIIAVDDGSTDGTSETLDRLAAEHPTLSVVHQPPSGGPGRPRNVGLDRAEGEYVFFLDADDHLGPEALERMVVAADQNSTDVVVPKYVGVGRKVNPHLFKKTVPFTTIYDAVPNLYGSITVLKLYRRKMLDEAGIRFPEGLLSGEDQIFAVRAYFEAAGVSVLSDYDYYYWVDRDDGTSALQLGGAPAKGYFPQIADLMEYVTAHTEPGETRDRLLRRHFAIEVFSRFDPRYVHFDEGERADTKAAAREILAEYANPQIMKALSPYMRVVAHALKNGPEELVERAAHVHAEDPPPIVVDGDRAFVAYPGFREAGLDVPDEVFETTRLHERVALTGVEWRDGRLAVSITARIDRVDPAEQRAELILRLRDENVEHRVPLLPDGTAELTADIDFATVAGGGPLPAGRWDPYAVVRVGKIVREGKLTPTPKPKVALPGTRIVPVLNGTPCVTPYLTKGTGVLAFNAGGEAPGQDPLIQVTRATVEARVLRLAGTAATSGGTVPMRALLRHRDSKETKTADLAVEASGDTLAFSGELSLQGAATGSWDVSCEVGEGSAAGELRAAAPKGATLSGGRGGRPFRTVKGNLSVEVLGVLGRLRRAFRG</sequence>
<keyword evidence="4" id="KW-1185">Reference proteome</keyword>
<dbReference type="InterPro" id="IPR054028">
    <property type="entry name" value="TarS/TarP_linker"/>
</dbReference>